<name>A0ABN4NF18_9BACL</name>
<evidence type="ECO:0000313" key="1">
    <source>
        <dbReference type="EMBL" id="AMX83169.1"/>
    </source>
</evidence>
<evidence type="ECO:0000313" key="2">
    <source>
        <dbReference type="Proteomes" id="UP000076226"/>
    </source>
</evidence>
<sequence length="82" mass="9260">MLLHDCRHLEVAKTGPIDNDSSIEVIGFIQVDISIFKFANQLGIDRKHLEIPSLYGLLLMEEHSRIPTKDEVASMQIRISDG</sequence>
<reference evidence="1 2" key="1">
    <citation type="submission" date="2016-02" db="EMBL/GenBank/DDBJ databases">
        <title>Complete genome sequence of Geobacillus subterraneus KCTC 3922T.</title>
        <authorList>
            <person name="Lee D.-W."/>
            <person name="Lee Y.-J."/>
            <person name="Lee S.-J."/>
            <person name="Park G.-S."/>
            <person name="Lee S.-J."/>
            <person name="Shin J.-H."/>
        </authorList>
    </citation>
    <scope>NUCLEOTIDE SEQUENCE [LARGE SCALE GENOMIC DNA]</scope>
    <source>
        <strain evidence="1 2">KCTC 3922</strain>
    </source>
</reference>
<gene>
    <name evidence="1" type="ORF">GS3922_05435</name>
</gene>
<protein>
    <submittedName>
        <fullName evidence="1">Uncharacterized protein</fullName>
    </submittedName>
</protein>
<dbReference type="EMBL" id="CP014342">
    <property type="protein sequence ID" value="AMX83169.1"/>
    <property type="molecule type" value="Genomic_DNA"/>
</dbReference>
<proteinExistence type="predicted"/>
<dbReference type="Proteomes" id="UP000076226">
    <property type="component" value="Chromosome"/>
</dbReference>
<accession>A0ABN4NF18</accession>
<organism evidence="1 2">
    <name type="scientific">Geobacillus subterraneus</name>
    <dbReference type="NCBI Taxonomy" id="129338"/>
    <lineage>
        <taxon>Bacteria</taxon>
        <taxon>Bacillati</taxon>
        <taxon>Bacillota</taxon>
        <taxon>Bacilli</taxon>
        <taxon>Bacillales</taxon>
        <taxon>Anoxybacillaceae</taxon>
        <taxon>Geobacillus</taxon>
    </lineage>
</organism>
<keyword evidence="2" id="KW-1185">Reference proteome</keyword>